<feature type="transmembrane region" description="Helical" evidence="1">
    <location>
        <begin position="12"/>
        <end position="36"/>
    </location>
</feature>
<dbReference type="Proteomes" id="UP000032721">
    <property type="component" value="Chromosome"/>
</dbReference>
<dbReference type="EMBL" id="FO704550">
    <property type="protein sequence ID" value="CDG17103.1"/>
    <property type="molecule type" value="Genomic_DNA"/>
</dbReference>
<reference evidence="2 3" key="1">
    <citation type="submission" date="2013-07" db="EMBL/GenBank/DDBJ databases">
        <authorList>
            <person name="Genoscope - CEA"/>
        </authorList>
    </citation>
    <scope>NUCLEOTIDE SEQUENCE [LARGE SCALE GENOMIC DNA]</scope>
    <source>
        <strain evidence="3">FRM16 / DSM 17909</strain>
    </source>
</reference>
<sequence length="54" mass="5861">MRIQVENKNKFLVSDVISILGSGISEVALLILAFNITHSASYTSLLISIRLLAS</sequence>
<dbReference type="KEGG" id="xdo:XDD1_1404"/>
<dbReference type="HOGENOM" id="CLU_3049459_0_0_6"/>
<gene>
    <name evidence="2" type="ORF">XDD1_1404</name>
</gene>
<evidence type="ECO:0000256" key="1">
    <source>
        <dbReference type="SAM" id="Phobius"/>
    </source>
</evidence>
<name>A0A068QQ46_9GAMM</name>
<organism evidence="2 3">
    <name type="scientific">Xenorhabdus doucetiae</name>
    <dbReference type="NCBI Taxonomy" id="351671"/>
    <lineage>
        <taxon>Bacteria</taxon>
        <taxon>Pseudomonadati</taxon>
        <taxon>Pseudomonadota</taxon>
        <taxon>Gammaproteobacteria</taxon>
        <taxon>Enterobacterales</taxon>
        <taxon>Morganellaceae</taxon>
        <taxon>Xenorhabdus</taxon>
    </lineage>
</organism>
<keyword evidence="1" id="KW-0812">Transmembrane</keyword>
<evidence type="ECO:0000313" key="2">
    <source>
        <dbReference type="EMBL" id="CDG17103.1"/>
    </source>
</evidence>
<accession>A0A068QQ46</accession>
<evidence type="ECO:0000313" key="3">
    <source>
        <dbReference type="Proteomes" id="UP000032721"/>
    </source>
</evidence>
<proteinExistence type="predicted"/>
<protein>
    <submittedName>
        <fullName evidence="2">Uncharacterized protein</fullName>
    </submittedName>
</protein>
<keyword evidence="1" id="KW-1133">Transmembrane helix</keyword>
<keyword evidence="1" id="KW-0472">Membrane</keyword>
<dbReference type="AlphaFoldDB" id="A0A068QQ46"/>